<feature type="region of interest" description="Disordered" evidence="1">
    <location>
        <begin position="184"/>
        <end position="248"/>
    </location>
</feature>
<feature type="compositionally biased region" description="Polar residues" evidence="1">
    <location>
        <begin position="1118"/>
        <end position="1134"/>
    </location>
</feature>
<feature type="compositionally biased region" description="Basic residues" evidence="1">
    <location>
        <begin position="591"/>
        <end position="601"/>
    </location>
</feature>
<reference evidence="2" key="1">
    <citation type="submission" date="2006-10" db="EMBL/GenBank/DDBJ databases">
        <authorList>
            <person name="Amadeo P."/>
            <person name="Zhao Q."/>
            <person name="Wortman J."/>
            <person name="Fraser-Liggett C."/>
            <person name="Carlton J."/>
        </authorList>
    </citation>
    <scope>NUCLEOTIDE SEQUENCE</scope>
    <source>
        <strain evidence="2">G3</strain>
    </source>
</reference>
<accession>A2F9I8</accession>
<protein>
    <submittedName>
        <fullName evidence="2">Uncharacterized protein</fullName>
    </submittedName>
</protein>
<evidence type="ECO:0000256" key="1">
    <source>
        <dbReference type="SAM" id="MobiDB-lite"/>
    </source>
</evidence>
<feature type="compositionally biased region" description="Basic and acidic residues" evidence="1">
    <location>
        <begin position="625"/>
        <end position="646"/>
    </location>
</feature>
<feature type="region of interest" description="Disordered" evidence="1">
    <location>
        <begin position="922"/>
        <end position="1222"/>
    </location>
</feature>
<feature type="compositionally biased region" description="Basic residues" evidence="1">
    <location>
        <begin position="34"/>
        <end position="67"/>
    </location>
</feature>
<feature type="compositionally biased region" description="Acidic residues" evidence="1">
    <location>
        <begin position="941"/>
        <end position="967"/>
    </location>
</feature>
<feature type="compositionally biased region" description="Low complexity" evidence="1">
    <location>
        <begin position="1075"/>
        <end position="1084"/>
    </location>
</feature>
<sequence>MSTSNRDIIGMLQRLVDVINVNIADEPEEQTRKPVVKKSSRSPKSKPKYKTVPAKRKSSPPKRKSKPSPKQFLWQDELNSSPKQSKPIKRKPSAKKRIESPRKLFMLDKPKLHDASTQTSKALILDDDEFVNEIKEFSEGRMYSLSLDSNLSIKSRFFNIWVTRWYRISASNVRKVIGMNIANRKRASSASENSKQQTEQVTEQPRRKPLFDDEVSPINKRSPKQSQKSTSPHKLFDFNSDDSSDPEFHEQLRKIAEQYNHKKEQQSQSTSPQKLSLSPAASYNKSQDKEHLSLTDSDIEPPPAPRRSKNSSLMEQVQEANEEEEEEDSSAFQELNGSSGEEEEPQKIPPLDLGKVTKKSPVVPPLNIAKAIERKVDLEDDEKVQKNDKKKDEDKKSKKDKHDEDDEIEDKKSKKDKKKDEEDKNSKKDKKKKDDEDKDEDKKSKKDKKNKKKKDDEDENEDKKSKKDKKKDKIEDDEDEDEDKKSKKDKKKKDKKDKEDDEDKKSKKDKKDKKKKDKVEEDEDEDEDEDKKSKKDKKKKDKVDDQDKKSKKDKKKDKDEEDEEDEDKKSKKDKKDKKKDKDEEDEDKKSKKDKKDKKKKDKKDDEDNDEDDEIKEKKDKKKDKKEKDGDKKSKKDKNDKDDDVKDKKKKKDKKKDDEDKKSKKDNKKDKDEDKKKEEKEQKKSDAKSKDTKSKDEKKSDSKDKDDKKKDSKLKEDKKPEDKKKDEKAKSPSKDDKKQKEEKKEKEDKLKKEEKPSKSPSKEEKKQEVKSQPVLENKSNDIPRLNISIGSSSEDDNPPSQPIPSLNLPAQIVDDDDEIEIRRGPPSEDSDSFNIYEVIEDSNSQPVVAEVVQDDVPANEEEEFFEEEEEHSQTLQEKLGEQFYDFNKLGNSSTESDSFAQNEAFAQMMFEEDDAQDKPRAVFDADETHSDGTAKIISTSKEEEEEENDIIAVDSDVDDVEVVDEPVEEINNQQTEKPVSSEPVQESKEENEEPIEENLFDDNDIEEEEEEKKEEIKPQPEQVQEERHIPHRLNTEDMINKRIEERMKQLQQFSQRDSSDISDSDSEIDDEPPAPRSQSPQQQAAEETKKDAPKSPVSSDEEFEIDVDDEDEPAVIQKSPINSNTPSSPVISPQQKIVEEKKAPKSPVSSDDEFEIEVDDDEVEEIKEEIKPQIQPKVEEKKQTPKSDNSEGDFEFLDDNEEEKDRPRAQVAPHHLSDNEEVIIESDNPIDIIEDEENNNNDVFFTMPNLNKSKGNNKVTAPPTVIPKVDISLGNNEDLNNVSSDNIVVDISDGDKIEQPSFDFSDSDGIQIDIIDEQPQKASVQVQQKQPEKPKEEQKQVPPLQKKSTFDAISFDEDSDIGDIEIDIGEDNDINDNKPINTFADLGKLPSPKSSHTKKQEVKKPVNQIEDIVISSSGADLDDGWQLDANDDLGKEKSSDNSDDYFV</sequence>
<name>A2F9I8_TRIV3</name>
<feature type="compositionally biased region" description="Acidic residues" evidence="1">
    <location>
        <begin position="1149"/>
        <end position="1166"/>
    </location>
</feature>
<feature type="compositionally biased region" description="Basic residues" evidence="1">
    <location>
        <begin position="86"/>
        <end position="95"/>
    </location>
</feature>
<feature type="compositionally biased region" description="Basic and acidic residues" evidence="1">
    <location>
        <begin position="541"/>
        <end position="550"/>
    </location>
</feature>
<feature type="compositionally biased region" description="Acidic residues" evidence="1">
    <location>
        <begin position="1059"/>
        <end position="1071"/>
    </location>
</feature>
<feature type="compositionally biased region" description="Polar residues" evidence="1">
    <location>
        <begin position="266"/>
        <end position="285"/>
    </location>
</feature>
<reference evidence="2" key="2">
    <citation type="journal article" date="2007" name="Science">
        <title>Draft genome sequence of the sexually transmitted pathogen Trichomonas vaginalis.</title>
        <authorList>
            <person name="Carlton J.M."/>
            <person name="Hirt R.P."/>
            <person name="Silva J.C."/>
            <person name="Delcher A.L."/>
            <person name="Schatz M."/>
            <person name="Zhao Q."/>
            <person name="Wortman J.R."/>
            <person name="Bidwell S.L."/>
            <person name="Alsmark U.C.M."/>
            <person name="Besteiro S."/>
            <person name="Sicheritz-Ponten T."/>
            <person name="Noel C.J."/>
            <person name="Dacks J.B."/>
            <person name="Foster P.G."/>
            <person name="Simillion C."/>
            <person name="Van de Peer Y."/>
            <person name="Miranda-Saavedra D."/>
            <person name="Barton G.J."/>
            <person name="Westrop G.D."/>
            <person name="Mueller S."/>
            <person name="Dessi D."/>
            <person name="Fiori P.L."/>
            <person name="Ren Q."/>
            <person name="Paulsen I."/>
            <person name="Zhang H."/>
            <person name="Bastida-Corcuera F.D."/>
            <person name="Simoes-Barbosa A."/>
            <person name="Brown M.T."/>
            <person name="Hayes R.D."/>
            <person name="Mukherjee M."/>
            <person name="Okumura C.Y."/>
            <person name="Schneider R."/>
            <person name="Smith A.J."/>
            <person name="Vanacova S."/>
            <person name="Villalvazo M."/>
            <person name="Haas B.J."/>
            <person name="Pertea M."/>
            <person name="Feldblyum T.V."/>
            <person name="Utterback T.R."/>
            <person name="Shu C.L."/>
            <person name="Osoegawa K."/>
            <person name="de Jong P.J."/>
            <person name="Hrdy I."/>
            <person name="Horvathova L."/>
            <person name="Zubacova Z."/>
            <person name="Dolezal P."/>
            <person name="Malik S.B."/>
            <person name="Logsdon J.M. Jr."/>
            <person name="Henze K."/>
            <person name="Gupta A."/>
            <person name="Wang C.C."/>
            <person name="Dunne R.L."/>
            <person name="Upcroft J.A."/>
            <person name="Upcroft P."/>
            <person name="White O."/>
            <person name="Salzberg S.L."/>
            <person name="Tang P."/>
            <person name="Chiu C.-H."/>
            <person name="Lee Y.-S."/>
            <person name="Embley T.M."/>
            <person name="Coombs G.H."/>
            <person name="Mottram J.C."/>
            <person name="Tachezy J."/>
            <person name="Fraser-Liggett C.M."/>
            <person name="Johnson P.J."/>
        </authorList>
    </citation>
    <scope>NUCLEOTIDE SEQUENCE [LARGE SCALE GENOMIC DNA]</scope>
    <source>
        <strain evidence="2">G3</strain>
    </source>
</reference>
<proteinExistence type="predicted"/>
<gene>
    <name evidence="2" type="ORF">TVAG_264660</name>
</gene>
<feature type="compositionally biased region" description="Basic and acidic residues" evidence="1">
    <location>
        <begin position="371"/>
        <end position="402"/>
    </location>
</feature>
<evidence type="ECO:0000313" key="2">
    <source>
        <dbReference type="EMBL" id="EAX98417.1"/>
    </source>
</evidence>
<feature type="compositionally biased region" description="Acidic residues" evidence="1">
    <location>
        <begin position="1189"/>
        <end position="1201"/>
    </location>
</feature>
<feature type="compositionally biased region" description="Acidic residues" evidence="1">
    <location>
        <begin position="1098"/>
        <end position="1112"/>
    </location>
</feature>
<feature type="compositionally biased region" description="Basic and acidic residues" evidence="1">
    <location>
        <begin position="1329"/>
        <end position="1338"/>
    </location>
</feature>
<feature type="compositionally biased region" description="Basic and acidic residues" evidence="1">
    <location>
        <begin position="409"/>
        <end position="444"/>
    </location>
</feature>
<feature type="compositionally biased region" description="Basic and acidic residues" evidence="1">
    <location>
        <begin position="1176"/>
        <end position="1188"/>
    </location>
</feature>
<feature type="region of interest" description="Disordered" evidence="1">
    <location>
        <begin position="1318"/>
        <end position="1446"/>
    </location>
</feature>
<dbReference type="EMBL" id="DS113676">
    <property type="protein sequence ID" value="EAX98417.1"/>
    <property type="molecule type" value="Genomic_DNA"/>
</dbReference>
<dbReference type="VEuPathDB" id="TrichDB:TVAGG3_0276640"/>
<feature type="region of interest" description="Disordered" evidence="1">
    <location>
        <begin position="260"/>
        <end position="832"/>
    </location>
</feature>
<feature type="region of interest" description="Disordered" evidence="1">
    <location>
        <begin position="1243"/>
        <end position="1263"/>
    </location>
</feature>
<feature type="compositionally biased region" description="Acidic residues" evidence="1">
    <location>
        <begin position="604"/>
        <end position="613"/>
    </location>
</feature>
<feature type="compositionally biased region" description="Basic and acidic residues" evidence="1">
    <location>
        <begin position="1012"/>
        <end position="1047"/>
    </location>
</feature>
<dbReference type="VEuPathDB" id="TrichDB:TVAG_264660"/>
<feature type="compositionally biased region" description="Acidic residues" evidence="1">
    <location>
        <begin position="520"/>
        <end position="529"/>
    </location>
</feature>
<feature type="compositionally biased region" description="Acidic residues" evidence="1">
    <location>
        <begin position="1353"/>
        <end position="1373"/>
    </location>
</feature>
<feature type="compositionally biased region" description="Basic and acidic residues" evidence="1">
    <location>
        <begin position="922"/>
        <end position="931"/>
    </location>
</feature>
<evidence type="ECO:0000313" key="3">
    <source>
        <dbReference type="Proteomes" id="UP000001542"/>
    </source>
</evidence>
<dbReference type="Proteomes" id="UP000001542">
    <property type="component" value="Unassembled WGS sequence"/>
</dbReference>
<feature type="compositionally biased region" description="Acidic residues" evidence="1">
    <location>
        <begin position="1419"/>
        <end position="1430"/>
    </location>
</feature>
<organism evidence="2 3">
    <name type="scientific">Trichomonas vaginalis (strain ATCC PRA-98 / G3)</name>
    <dbReference type="NCBI Taxonomy" id="412133"/>
    <lineage>
        <taxon>Eukaryota</taxon>
        <taxon>Metamonada</taxon>
        <taxon>Parabasalia</taxon>
        <taxon>Trichomonadida</taxon>
        <taxon>Trichomonadidae</taxon>
        <taxon>Trichomonas</taxon>
    </lineage>
</organism>
<feature type="compositionally biased region" description="Polar residues" evidence="1">
    <location>
        <begin position="970"/>
        <end position="983"/>
    </location>
</feature>
<feature type="compositionally biased region" description="Basic and acidic residues" evidence="1">
    <location>
        <begin position="96"/>
        <end position="114"/>
    </location>
</feature>
<feature type="compositionally biased region" description="Polar residues" evidence="1">
    <location>
        <begin position="188"/>
        <end position="203"/>
    </location>
</feature>
<feature type="compositionally biased region" description="Basic and acidic residues" evidence="1">
    <location>
        <begin position="654"/>
        <end position="768"/>
    </location>
</feature>
<dbReference type="KEGG" id="tva:4756220"/>
<feature type="compositionally biased region" description="Acidic residues" evidence="1">
    <location>
        <begin position="320"/>
        <end position="329"/>
    </location>
</feature>
<feature type="compositionally biased region" description="Acidic residues" evidence="1">
    <location>
        <begin position="988"/>
        <end position="1011"/>
    </location>
</feature>
<feature type="compositionally biased region" description="Polar residues" evidence="1">
    <location>
        <begin position="1247"/>
        <end position="1258"/>
    </location>
</feature>
<feature type="compositionally biased region" description="Basic residues" evidence="1">
    <location>
        <begin position="507"/>
        <end position="516"/>
    </location>
</feature>
<feature type="region of interest" description="Disordered" evidence="1">
    <location>
        <begin position="23"/>
        <end position="118"/>
    </location>
</feature>
<keyword evidence="3" id="KW-1185">Reference proteome</keyword>
<dbReference type="InParanoid" id="A2F9I8"/>
<dbReference type="RefSeq" id="XP_001311347.1">
    <property type="nucleotide sequence ID" value="XM_001311346.1"/>
</dbReference>